<feature type="domain" description="PNPLA" evidence="7">
    <location>
        <begin position="18"/>
        <end position="239"/>
    </location>
</feature>
<evidence type="ECO:0000256" key="2">
    <source>
        <dbReference type="ARBA" id="ARBA00022737"/>
    </source>
</evidence>
<dbReference type="Gene3D" id="3.40.50.300">
    <property type="entry name" value="P-loop containing nucleotide triphosphate hydrolases"/>
    <property type="match status" value="1"/>
</dbReference>
<dbReference type="GO" id="GO:0004623">
    <property type="term" value="F:phospholipase A2 activity"/>
    <property type="evidence" value="ECO:0007669"/>
    <property type="project" value="UniProtKB-EC"/>
</dbReference>
<dbReference type="InterPro" id="IPR002641">
    <property type="entry name" value="PNPLA_dom"/>
</dbReference>
<evidence type="ECO:0000256" key="6">
    <source>
        <dbReference type="PROSITE-ProRule" id="PRU01161"/>
    </source>
</evidence>
<dbReference type="AlphaFoldDB" id="A0A9P8I058"/>
<protein>
    <recommendedName>
        <fullName evidence="1">phospholipase A2</fullName>
        <ecNumber evidence="1">3.1.1.4</ecNumber>
    </recommendedName>
</protein>
<keyword evidence="2" id="KW-0677">Repeat</keyword>
<dbReference type="EMBL" id="JAGHQL010000093">
    <property type="protein sequence ID" value="KAH0538896.1"/>
    <property type="molecule type" value="Genomic_DNA"/>
</dbReference>
<dbReference type="PANTHER" id="PTHR10039">
    <property type="entry name" value="AMELOGENIN"/>
    <property type="match status" value="1"/>
</dbReference>
<dbReference type="SUPFAM" id="SSF52151">
    <property type="entry name" value="FabD/lysophospholipase-like"/>
    <property type="match status" value="1"/>
</dbReference>
<keyword evidence="5" id="KW-0040">ANK repeat</keyword>
<feature type="repeat" description="ANK" evidence="5">
    <location>
        <begin position="958"/>
        <end position="986"/>
    </location>
</feature>
<feature type="short sequence motif" description="GXSXG" evidence="6">
    <location>
        <begin position="60"/>
        <end position="64"/>
    </location>
</feature>
<dbReference type="Pfam" id="PF12796">
    <property type="entry name" value="Ank_2"/>
    <property type="match status" value="1"/>
</dbReference>
<feature type="short sequence motif" description="GXGXXG" evidence="6">
    <location>
        <begin position="22"/>
        <end position="27"/>
    </location>
</feature>
<evidence type="ECO:0000256" key="1">
    <source>
        <dbReference type="ARBA" id="ARBA00013278"/>
    </source>
</evidence>
<dbReference type="Pfam" id="PF01734">
    <property type="entry name" value="Patatin"/>
    <property type="match status" value="1"/>
</dbReference>
<evidence type="ECO:0000256" key="3">
    <source>
        <dbReference type="ARBA" id="ARBA00023098"/>
    </source>
</evidence>
<dbReference type="InterPro" id="IPR054471">
    <property type="entry name" value="GPIID_WHD"/>
</dbReference>
<organism evidence="8 9">
    <name type="scientific">Glutinoglossum americanum</name>
    <dbReference type="NCBI Taxonomy" id="1670608"/>
    <lineage>
        <taxon>Eukaryota</taxon>
        <taxon>Fungi</taxon>
        <taxon>Dikarya</taxon>
        <taxon>Ascomycota</taxon>
        <taxon>Pezizomycotina</taxon>
        <taxon>Geoglossomycetes</taxon>
        <taxon>Geoglossales</taxon>
        <taxon>Geoglossaceae</taxon>
        <taxon>Glutinoglossum</taxon>
    </lineage>
</organism>
<reference evidence="8" key="1">
    <citation type="submission" date="2021-03" db="EMBL/GenBank/DDBJ databases">
        <title>Comparative genomics and phylogenomic investigation of the class Geoglossomycetes provide insights into ecological specialization and systematics.</title>
        <authorList>
            <person name="Melie T."/>
            <person name="Pirro S."/>
            <person name="Miller A.N."/>
            <person name="Quandt A."/>
        </authorList>
    </citation>
    <scope>NUCLEOTIDE SEQUENCE</scope>
    <source>
        <strain evidence="8">GBOQ0MN5Z8</strain>
    </source>
</reference>
<evidence type="ECO:0000313" key="8">
    <source>
        <dbReference type="EMBL" id="KAH0538896.1"/>
    </source>
</evidence>
<evidence type="ECO:0000256" key="4">
    <source>
        <dbReference type="ARBA" id="ARBA00023422"/>
    </source>
</evidence>
<dbReference type="InterPro" id="IPR036770">
    <property type="entry name" value="Ankyrin_rpt-contain_sf"/>
</dbReference>
<feature type="short sequence motif" description="DGA/G" evidence="6">
    <location>
        <begin position="226"/>
        <end position="228"/>
    </location>
</feature>
<name>A0A9P8I058_9PEZI</name>
<gene>
    <name evidence="8" type="ORF">FGG08_004552</name>
</gene>
<dbReference type="PROSITE" id="PS50297">
    <property type="entry name" value="ANK_REP_REGION"/>
    <property type="match status" value="2"/>
</dbReference>
<dbReference type="Gene3D" id="1.25.40.20">
    <property type="entry name" value="Ankyrin repeat-containing domain"/>
    <property type="match status" value="1"/>
</dbReference>
<evidence type="ECO:0000313" key="9">
    <source>
        <dbReference type="Proteomes" id="UP000698800"/>
    </source>
</evidence>
<dbReference type="Gene3D" id="3.40.1090.10">
    <property type="entry name" value="Cytosolic phospholipase A2 catalytic domain"/>
    <property type="match status" value="1"/>
</dbReference>
<keyword evidence="9" id="KW-1185">Reference proteome</keyword>
<feature type="active site" description="Proton acceptor" evidence="6">
    <location>
        <position position="226"/>
    </location>
</feature>
<dbReference type="CDD" id="cd07216">
    <property type="entry name" value="Pat17_PNPLA8_PNPLA9_like3"/>
    <property type="match status" value="1"/>
</dbReference>
<dbReference type="InterPro" id="IPR027417">
    <property type="entry name" value="P-loop_NTPase"/>
</dbReference>
<dbReference type="Pfam" id="PF22939">
    <property type="entry name" value="WHD_GPIID"/>
    <property type="match status" value="1"/>
</dbReference>
<dbReference type="OrthoDB" id="1658288at2759"/>
<dbReference type="GO" id="GO:0046486">
    <property type="term" value="P:glycerolipid metabolic process"/>
    <property type="evidence" value="ECO:0007669"/>
    <property type="project" value="UniProtKB-ARBA"/>
</dbReference>
<dbReference type="GO" id="GO:0016042">
    <property type="term" value="P:lipid catabolic process"/>
    <property type="evidence" value="ECO:0007669"/>
    <property type="project" value="UniProtKB-UniRule"/>
</dbReference>
<keyword evidence="6" id="KW-0378">Hydrolase</keyword>
<dbReference type="Pfam" id="PF24883">
    <property type="entry name" value="NPHP3_N"/>
    <property type="match status" value="1"/>
</dbReference>
<dbReference type="SMART" id="SM00248">
    <property type="entry name" value="ANK"/>
    <property type="match status" value="4"/>
</dbReference>
<dbReference type="InterPro" id="IPR002110">
    <property type="entry name" value="Ankyrin_rpt"/>
</dbReference>
<feature type="repeat" description="ANK" evidence="5">
    <location>
        <begin position="925"/>
        <end position="957"/>
    </location>
</feature>
<evidence type="ECO:0000256" key="5">
    <source>
        <dbReference type="PROSITE-ProRule" id="PRU00023"/>
    </source>
</evidence>
<dbReference type="EC" id="3.1.1.4" evidence="1"/>
<keyword evidence="6" id="KW-0442">Lipid degradation</keyword>
<dbReference type="PANTHER" id="PTHR10039:SF16">
    <property type="entry name" value="GPI INOSITOL-DEACYLASE"/>
    <property type="match status" value="1"/>
</dbReference>
<sequence>MAEKTSLGTSPPPPLKLLALDGGGVRGLASLIILKYLMEQLSHGEKETLRPCEYFDLIGGTSTGGLIAIMLGRLQMDVDTAIQQYIEMSKIAFQRKRSSANVLGRMNDFYKVKGTYSSEGLTGIVKKLAEEKSVEKDAEAKMELAMTAADSVDEIKVRETKERCRTFVCCFTKGLNTPRLIRTYKQPFEVRSLSLQDCTIWQAARATSAAASFFDPITISRQEFVDGATGMNNPVEVVLDEARNIWPDAISRIQSIVSIGTGRADLKGFGDNVNEVIETLKSIATETENTEKRFFKSHKLIGLEGRYFRFNVEQGLGDVQLDEHEKTPEIEEASEAYLGLPRTSEDVQAFVKAPRPDYLPPLSGDAKDNALKWLTEKTSDTSSLHNRNRKMKTEGTGAWFLDAEFNRWKTAPRSNVIENIGEQRLGALTYFYFNQQTGRQDFELMLASLLVRLVRGLVQPDKQQQNLFRLPRAFHDLYNRYKLDSEPPIEELRAAFISVVAESKSTYIVIDALDECPGRRDRKDILEFLATVVDVASSNAHILITSRPEGDISTTMNSLSLPSGLIQVPIQNSQVDGDVKKHVQKWVAEHSDYNQWGVDIQELIISELTAKSNGVFKWVECQLNALYSQLRMVDIRDALKELPEDLDETYSRILLKIDRMKYTKAAKATLQWLAFSERPLTVNEAAEVAALKLDTESPNTEPCSSKFEPADRFTPEQIQKVLSQLVAVSGSNSEITFAHFSVKEYLKCERVWPKSFQIQESAAQWFILEGCLAYLQHYDKTPKGVGLERYPLLLYACKYWSHHAIALCCDNNQDVIKRLAELLAKFNGPTLTLSTRVVLGLKRRRSPEKLQAILSHWFKDNPSHIVLPFVLHDSLKAYSYSSFIGRPEFDFESGLALCAASGAGEKELVKLLLTGGANVNAVDSERRAPLHYAARSGHEEVVEMLLQGEASIEMKDNVRGTPLASAIENGSRGVTKRLLERGANVNYHYIPIVSGTQPPLPIL</sequence>
<feature type="active site" description="Nucleophile" evidence="6">
    <location>
        <position position="62"/>
    </location>
</feature>
<proteinExistence type="predicted"/>
<dbReference type="Proteomes" id="UP000698800">
    <property type="component" value="Unassembled WGS sequence"/>
</dbReference>
<keyword evidence="3 6" id="KW-0443">Lipid metabolism</keyword>
<dbReference type="PROSITE" id="PS51635">
    <property type="entry name" value="PNPLA"/>
    <property type="match status" value="1"/>
</dbReference>
<comment type="catalytic activity">
    <reaction evidence="4">
        <text>a 1,2-diacyl-sn-glycero-3-phosphocholine + H2O = a 1-acyl-sn-glycero-3-phosphocholine + a fatty acid + H(+)</text>
        <dbReference type="Rhea" id="RHEA:15801"/>
        <dbReference type="ChEBI" id="CHEBI:15377"/>
        <dbReference type="ChEBI" id="CHEBI:15378"/>
        <dbReference type="ChEBI" id="CHEBI:28868"/>
        <dbReference type="ChEBI" id="CHEBI:57643"/>
        <dbReference type="ChEBI" id="CHEBI:58168"/>
        <dbReference type="EC" id="3.1.1.4"/>
    </reaction>
    <physiologicalReaction direction="left-to-right" evidence="4">
        <dbReference type="Rhea" id="RHEA:15802"/>
    </physiologicalReaction>
</comment>
<dbReference type="SUPFAM" id="SSF48403">
    <property type="entry name" value="Ankyrin repeat"/>
    <property type="match status" value="1"/>
</dbReference>
<evidence type="ECO:0000259" key="7">
    <source>
        <dbReference type="PROSITE" id="PS51635"/>
    </source>
</evidence>
<comment type="caution">
    <text evidence="8">The sequence shown here is derived from an EMBL/GenBank/DDBJ whole genome shotgun (WGS) entry which is preliminary data.</text>
</comment>
<dbReference type="PROSITE" id="PS50088">
    <property type="entry name" value="ANK_REPEAT"/>
    <property type="match status" value="3"/>
</dbReference>
<dbReference type="PRINTS" id="PR01415">
    <property type="entry name" value="ANKYRIN"/>
</dbReference>
<accession>A0A9P8I058</accession>
<feature type="repeat" description="ANK" evidence="5">
    <location>
        <begin position="892"/>
        <end position="924"/>
    </location>
</feature>
<dbReference type="InterPro" id="IPR016035">
    <property type="entry name" value="Acyl_Trfase/lysoPLipase"/>
</dbReference>
<dbReference type="InterPro" id="IPR056884">
    <property type="entry name" value="NPHP3-like_N"/>
</dbReference>